<dbReference type="Gene3D" id="1.10.287.110">
    <property type="entry name" value="DnaJ domain"/>
    <property type="match status" value="1"/>
</dbReference>
<evidence type="ECO:0000313" key="4">
    <source>
        <dbReference type="Proteomes" id="UP000027265"/>
    </source>
</evidence>
<feature type="compositionally biased region" description="Basic and acidic residues" evidence="1">
    <location>
        <begin position="390"/>
        <end position="423"/>
    </location>
</feature>
<dbReference type="SUPFAM" id="SSF46565">
    <property type="entry name" value="Chaperone J-domain"/>
    <property type="match status" value="1"/>
</dbReference>
<accession>A0A067QA74</accession>
<dbReference type="InterPro" id="IPR011990">
    <property type="entry name" value="TPR-like_helical_dom_sf"/>
</dbReference>
<evidence type="ECO:0000313" key="3">
    <source>
        <dbReference type="EMBL" id="KDQ63933.1"/>
    </source>
</evidence>
<dbReference type="PROSITE" id="PS50030">
    <property type="entry name" value="UBA"/>
    <property type="match status" value="1"/>
</dbReference>
<feature type="region of interest" description="Disordered" evidence="1">
    <location>
        <begin position="481"/>
        <end position="675"/>
    </location>
</feature>
<dbReference type="EMBL" id="KL197709">
    <property type="protein sequence ID" value="KDQ63933.1"/>
    <property type="molecule type" value="Genomic_DNA"/>
</dbReference>
<proteinExistence type="predicted"/>
<dbReference type="GO" id="GO:0072318">
    <property type="term" value="P:clathrin coat disassembly"/>
    <property type="evidence" value="ECO:0007669"/>
    <property type="project" value="TreeGrafter"/>
</dbReference>
<feature type="region of interest" description="Disordered" evidence="1">
    <location>
        <begin position="1"/>
        <end position="445"/>
    </location>
</feature>
<feature type="compositionally biased region" description="Low complexity" evidence="1">
    <location>
        <begin position="623"/>
        <end position="638"/>
    </location>
</feature>
<feature type="compositionally biased region" description="Polar residues" evidence="1">
    <location>
        <begin position="251"/>
        <end position="266"/>
    </location>
</feature>
<feature type="compositionally biased region" description="Gly residues" evidence="1">
    <location>
        <begin position="484"/>
        <end position="521"/>
    </location>
</feature>
<dbReference type="Gene3D" id="1.25.40.10">
    <property type="entry name" value="Tetratricopeptide repeat domain"/>
    <property type="match status" value="1"/>
</dbReference>
<feature type="compositionally biased region" description="Polar residues" evidence="1">
    <location>
        <begin position="424"/>
        <end position="442"/>
    </location>
</feature>
<dbReference type="HOGENOM" id="CLU_005723_1_1_1"/>
<dbReference type="STRING" id="933084.A0A067QA74"/>
<dbReference type="SUPFAM" id="SSF46934">
    <property type="entry name" value="UBA-like"/>
    <property type="match status" value="1"/>
</dbReference>
<evidence type="ECO:0000256" key="1">
    <source>
        <dbReference type="SAM" id="MobiDB-lite"/>
    </source>
</evidence>
<feature type="compositionally biased region" description="Low complexity" evidence="1">
    <location>
        <begin position="46"/>
        <end position="69"/>
    </location>
</feature>
<dbReference type="AlphaFoldDB" id="A0A067QA74"/>
<dbReference type="PANTHER" id="PTHR23172:SF19">
    <property type="entry name" value="J DOMAIN-CONTAINING PROTEIN"/>
    <property type="match status" value="1"/>
</dbReference>
<keyword evidence="4" id="KW-1185">Reference proteome</keyword>
<feature type="compositionally biased region" description="Low complexity" evidence="1">
    <location>
        <begin position="312"/>
        <end position="330"/>
    </location>
</feature>
<dbReference type="InParanoid" id="A0A067QA74"/>
<dbReference type="InterPro" id="IPR036869">
    <property type="entry name" value="J_dom_sf"/>
</dbReference>
<dbReference type="GO" id="GO:0072583">
    <property type="term" value="P:clathrin-dependent endocytosis"/>
    <property type="evidence" value="ECO:0007669"/>
    <property type="project" value="TreeGrafter"/>
</dbReference>
<sequence length="987" mass="103811">MSDSFADLWNLSAPTPSSKPPQKLGTLSPNPSPSLPPPNKRHDAFSLLASTSAASPSTSRPISAASIARTHSQQQQRPTPKPSGDAFGDLLSASSFGGGSNGKGTGAGGGMTIAERAAAVRAAQSPSHQTSSNSRQSSPWDGLDSLGARNSSPAIPNKPQEDDWAFGFSAPTLAPSPAPVKPSQAVSLDDWGFDEFASPASSSNPTQSPAPSSQPQKKQATIWDFDDLVSPSPSVSSPQPSIPSRPLQSRTPNTTNSTHQSGTNTPGDFDFGDREDNLLDSSDDEMGGGREAGAVDDGWGELDRPVRNKASPKQQQRQHSSIQSRSSQNRPSPPSPPPHILGQLVEMGFSPGQARSALMERGQGEGGWDVEGALEVLLAGQGGGGGEEGEGPRRREAPLEANERPRRTAPQRSRDPASQRPRDSTTSPHLDPTAPSTSSIAIQEQADKLLAQASEIGMSVFSRAGAFWREGREKVAKVYEERAGGSGGGLPGLARSGSGGRGGREGGGGEGSGRAGGGGRGTKPRWMMDGVHDGDDSTHLDQHDEVGGGFKDDHGDDHGELGRDHEDGRRQGRNGVGKKQPPSKPAKPENLRPRGRGGAGVAGEIPTVDLFSDSIASSATRDSNPTKTPSSSTSNPNKVYQSPFRHGKSRGTASPSVPPTQPPAPPPLIKRPTVPASPTAIATANKHKTTGTDKFKLGQYAEAESSYTLAISSLPPTHLLQIPLYNNRALSRLKTGDYTGAIEDATFVIELVGVSYKPGSEERVEREEEGGGVELGEGLVKAFRRRAEAEEGKEKWEEAGRDWEWVAGCSWAGGKVRGEAVKAAGRCRRMVNGAGAGGDGVVKPTPKPTPKLKEKAESISRSLAPTPPSSALSALRTATSAAEAEDTLRHSLKDSVDAKILAWKGGKEGNVRALIASLDMVLWKELGWVKVGMHELVSEGQVKGRYVRAIAKVHPDKLNASNTTVEQRMIANGVFGALNDAWNAFKQ</sequence>
<feature type="compositionally biased region" description="Gly residues" evidence="1">
    <location>
        <begin position="96"/>
        <end position="111"/>
    </location>
</feature>
<dbReference type="GO" id="GO:0005737">
    <property type="term" value="C:cytoplasm"/>
    <property type="evidence" value="ECO:0007669"/>
    <property type="project" value="TreeGrafter"/>
</dbReference>
<dbReference type="Gene3D" id="1.10.8.10">
    <property type="entry name" value="DNA helicase RuvA subunit, C-terminal domain"/>
    <property type="match status" value="1"/>
</dbReference>
<feature type="compositionally biased region" description="Basic and acidic residues" evidence="1">
    <location>
        <begin position="530"/>
        <end position="570"/>
    </location>
</feature>
<reference evidence="4" key="1">
    <citation type="journal article" date="2014" name="Proc. Natl. Acad. Sci. U.S.A.">
        <title>Extensive sampling of basidiomycete genomes demonstrates inadequacy of the white-rot/brown-rot paradigm for wood decay fungi.</title>
        <authorList>
            <person name="Riley R."/>
            <person name="Salamov A.A."/>
            <person name="Brown D.W."/>
            <person name="Nagy L.G."/>
            <person name="Floudas D."/>
            <person name="Held B.W."/>
            <person name="Levasseur A."/>
            <person name="Lombard V."/>
            <person name="Morin E."/>
            <person name="Otillar R."/>
            <person name="Lindquist E.A."/>
            <person name="Sun H."/>
            <person name="LaButti K.M."/>
            <person name="Schmutz J."/>
            <person name="Jabbour D."/>
            <person name="Luo H."/>
            <person name="Baker S.E."/>
            <person name="Pisabarro A.G."/>
            <person name="Walton J.D."/>
            <person name="Blanchette R.A."/>
            <person name="Henrissat B."/>
            <person name="Martin F."/>
            <person name="Cullen D."/>
            <person name="Hibbett D.S."/>
            <person name="Grigoriev I.V."/>
        </authorList>
    </citation>
    <scope>NUCLEOTIDE SEQUENCE [LARGE SCALE GENOMIC DNA]</scope>
    <source>
        <strain evidence="4">MUCL 33604</strain>
    </source>
</reference>
<feature type="domain" description="UBA" evidence="2">
    <location>
        <begin position="335"/>
        <end position="380"/>
    </location>
</feature>
<gene>
    <name evidence="3" type="ORF">JAAARDRAFT_27601</name>
</gene>
<name>A0A067QA74_9AGAM</name>
<protein>
    <recommendedName>
        <fullName evidence="2">UBA domain-containing protein</fullName>
    </recommendedName>
</protein>
<dbReference type="OrthoDB" id="1717591at2759"/>
<dbReference type="GO" id="GO:0030276">
    <property type="term" value="F:clathrin binding"/>
    <property type="evidence" value="ECO:0007669"/>
    <property type="project" value="TreeGrafter"/>
</dbReference>
<feature type="compositionally biased region" description="Low complexity" evidence="1">
    <location>
        <begin position="114"/>
        <end position="138"/>
    </location>
</feature>
<dbReference type="PANTHER" id="PTHR23172">
    <property type="entry name" value="AUXILIN/CYCLIN G-ASSOCIATED KINASE-RELATED"/>
    <property type="match status" value="1"/>
</dbReference>
<organism evidence="3 4">
    <name type="scientific">Jaapia argillacea MUCL 33604</name>
    <dbReference type="NCBI Taxonomy" id="933084"/>
    <lineage>
        <taxon>Eukaryota</taxon>
        <taxon>Fungi</taxon>
        <taxon>Dikarya</taxon>
        <taxon>Basidiomycota</taxon>
        <taxon>Agaricomycotina</taxon>
        <taxon>Agaricomycetes</taxon>
        <taxon>Agaricomycetidae</taxon>
        <taxon>Jaapiales</taxon>
        <taxon>Jaapiaceae</taxon>
        <taxon>Jaapia</taxon>
    </lineage>
</organism>
<dbReference type="InterPro" id="IPR015940">
    <property type="entry name" value="UBA"/>
</dbReference>
<dbReference type="SUPFAM" id="SSF48452">
    <property type="entry name" value="TPR-like"/>
    <property type="match status" value="1"/>
</dbReference>
<evidence type="ECO:0000259" key="2">
    <source>
        <dbReference type="PROSITE" id="PS50030"/>
    </source>
</evidence>
<feature type="region of interest" description="Disordered" evidence="1">
    <location>
        <begin position="833"/>
        <end position="871"/>
    </location>
</feature>
<feature type="compositionally biased region" description="Low complexity" evidence="1">
    <location>
        <begin position="860"/>
        <end position="871"/>
    </location>
</feature>
<dbReference type="InterPro" id="IPR009060">
    <property type="entry name" value="UBA-like_sf"/>
</dbReference>
<dbReference type="Proteomes" id="UP000027265">
    <property type="component" value="Unassembled WGS sequence"/>
</dbReference>
<feature type="compositionally biased region" description="Low complexity" evidence="1">
    <location>
        <begin position="197"/>
        <end position="220"/>
    </location>
</feature>
<feature type="compositionally biased region" description="Pro residues" evidence="1">
    <location>
        <begin position="656"/>
        <end position="669"/>
    </location>
</feature>
<dbReference type="GO" id="GO:0031982">
    <property type="term" value="C:vesicle"/>
    <property type="evidence" value="ECO:0007669"/>
    <property type="project" value="TreeGrafter"/>
</dbReference>
<feature type="compositionally biased region" description="Low complexity" evidence="1">
    <location>
        <begin position="228"/>
        <end position="250"/>
    </location>
</feature>